<sequence>MTALPSNFENIVSNLLFRGFQGYFRGFVTAISQVAPNLSLFKDDQTFTNESLQGRLDAIAKARTNVEATLEQLAELRRQTEQNQTELALALEQIKAIQKAKPESAQETEALEQIATIDTNSFRQTVGAPSVLDVWRERAYGFGSGFVGCILVYIILKILGAILF</sequence>
<organism evidence="4 5">
    <name type="scientific">Blastochloris viridis</name>
    <name type="common">Rhodopseudomonas viridis</name>
    <dbReference type="NCBI Taxonomy" id="1079"/>
    <lineage>
        <taxon>Bacteria</taxon>
        <taxon>Pseudomonadati</taxon>
        <taxon>Pseudomonadota</taxon>
        <taxon>Alphaproteobacteria</taxon>
        <taxon>Hyphomicrobiales</taxon>
        <taxon>Blastochloridaceae</taxon>
        <taxon>Blastochloris</taxon>
    </lineage>
</organism>
<evidence type="ECO:0000313" key="3">
    <source>
        <dbReference type="EMBL" id="BAR98680.1"/>
    </source>
</evidence>
<reference evidence="5" key="3">
    <citation type="journal article" date="2016" name="Genome Announc.">
        <title>Revised genome sequence of the purple photosynthetic bacterium Blastochloris viridis.</title>
        <authorList>
            <person name="Liu L.N."/>
            <person name="Faulkner M."/>
            <person name="Liu X."/>
            <person name="Huang F."/>
            <person name="Darby A.C."/>
            <person name="Hall N."/>
        </authorList>
    </citation>
    <scope>NUCLEOTIDE SEQUENCE [LARGE SCALE GENOMIC DNA]</scope>
    <source>
        <strain evidence="5">ATCC 19567 / DSM 133 / F</strain>
    </source>
</reference>
<feature type="coiled-coil region" evidence="1">
    <location>
        <begin position="59"/>
        <end position="93"/>
    </location>
</feature>
<evidence type="ECO:0000313" key="5">
    <source>
        <dbReference type="Proteomes" id="UP000065734"/>
    </source>
</evidence>
<proteinExistence type="predicted"/>
<accession>A0A0H5B8Z1</accession>
<reference evidence="3" key="1">
    <citation type="journal article" date="2015" name="Genome Announc.">
        <title>Complete Genome Sequence of the Bacteriochlorophyll b-Producing Photosynthetic Bacterium Blastochloris viridis.</title>
        <authorList>
            <person name="Tsukatani Y."/>
            <person name="Hirose Y."/>
            <person name="Harada J."/>
            <person name="Misawa N."/>
            <person name="Mori K."/>
            <person name="Inoue K."/>
            <person name="Tamiaki H."/>
        </authorList>
    </citation>
    <scope>NUCLEOTIDE SEQUENCE [LARGE SCALE GENOMIC DNA]</scope>
    <source>
        <strain evidence="3">DSM 133</strain>
    </source>
</reference>
<dbReference type="OrthoDB" id="7959881at2"/>
<dbReference type="RefSeq" id="WP_055036086.1">
    <property type="nucleotide sequence ID" value="NZ_AP014854.2"/>
</dbReference>
<keyword evidence="5" id="KW-1185">Reference proteome</keyword>
<keyword evidence="2" id="KW-0472">Membrane</keyword>
<name>A0A0H5B8Z1_BLAVI</name>
<reference evidence="4" key="2">
    <citation type="submission" date="2015-11" db="EMBL/GenBank/DDBJ databases">
        <authorList>
            <person name="Zhang Y."/>
            <person name="Guo Z."/>
        </authorList>
    </citation>
    <scope>NUCLEOTIDE SEQUENCE</scope>
    <source>
        <strain evidence="4">1</strain>
    </source>
</reference>
<evidence type="ECO:0000256" key="1">
    <source>
        <dbReference type="SAM" id="Coils"/>
    </source>
</evidence>
<evidence type="ECO:0000256" key="2">
    <source>
        <dbReference type="SAM" id="Phobius"/>
    </source>
</evidence>
<dbReference type="KEGG" id="bvr:BVIR_244"/>
<feature type="transmembrane region" description="Helical" evidence="2">
    <location>
        <begin position="139"/>
        <end position="163"/>
    </location>
</feature>
<dbReference type="EMBL" id="AP014854">
    <property type="protein sequence ID" value="BAR98680.1"/>
    <property type="molecule type" value="Genomic_DNA"/>
</dbReference>
<keyword evidence="1" id="KW-0175">Coiled coil</keyword>
<protein>
    <submittedName>
        <fullName evidence="4">Uncharacterized protein</fullName>
    </submittedName>
</protein>
<dbReference type="Proteomes" id="UP000065734">
    <property type="component" value="Chromosome I"/>
</dbReference>
<keyword evidence="2" id="KW-1133">Transmembrane helix</keyword>
<gene>
    <name evidence="3" type="ORF">BV133_1087</name>
    <name evidence="4" type="ORF">BVIRIDIS_30100</name>
</gene>
<dbReference type="AlphaFoldDB" id="A0A0H5B8Z1"/>
<dbReference type="EMBL" id="LN907867">
    <property type="protein sequence ID" value="CUU43982.1"/>
    <property type="molecule type" value="Genomic_DNA"/>
</dbReference>
<keyword evidence="2" id="KW-0812">Transmembrane</keyword>
<dbReference type="STRING" id="1079.BVIR_244"/>
<evidence type="ECO:0000313" key="4">
    <source>
        <dbReference type="EMBL" id="CUU43982.1"/>
    </source>
</evidence>